<evidence type="ECO:0000259" key="7">
    <source>
        <dbReference type="PROSITE" id="PS51469"/>
    </source>
</evidence>
<dbReference type="PANTHER" id="PTHR12953:SF0">
    <property type="entry name" value="SUN DOMAIN-CONTAINING OSSIFICATION FACTOR"/>
    <property type="match status" value="1"/>
</dbReference>
<dbReference type="GO" id="GO:0012505">
    <property type="term" value="C:endomembrane system"/>
    <property type="evidence" value="ECO:0007669"/>
    <property type="project" value="UniProtKB-SubCell"/>
</dbReference>
<feature type="domain" description="SUN" evidence="7">
    <location>
        <begin position="225"/>
        <end position="395"/>
    </location>
</feature>
<dbReference type="PROSITE" id="PS51469">
    <property type="entry name" value="SUN"/>
    <property type="match status" value="1"/>
</dbReference>
<feature type="compositionally biased region" description="Polar residues" evidence="5">
    <location>
        <begin position="549"/>
        <end position="566"/>
    </location>
</feature>
<proteinExistence type="predicted"/>
<feature type="compositionally biased region" description="Polar residues" evidence="5">
    <location>
        <begin position="481"/>
        <end position="524"/>
    </location>
</feature>
<gene>
    <name evidence="8" type="ORF">PENVUL_c001G08459</name>
</gene>
<comment type="caution">
    <text evidence="8">The sequence shown here is derived from an EMBL/GenBank/DDBJ whole genome shotgun (WGS) entry which is preliminary data.</text>
</comment>
<evidence type="ECO:0000256" key="1">
    <source>
        <dbReference type="ARBA" id="ARBA00004308"/>
    </source>
</evidence>
<keyword evidence="6" id="KW-0732">Signal</keyword>
<sequence length="871" mass="95027">MLTAGRSLTFWIYRASLLLALCPNALSNATAQPPPNNAQGALPTTPVTTCLAKSSWQTEAELFHLPPCLETRWGPGRDIYLASASPDPSAVASDPIVHTPAVSSGTPEETAKTTPDQTAEQDQDTDSLLDSASFLSFEDWKKQNLAKVGQSAENVGGNRRASTAGKADRRQPAGINNALDSLGDDGEIELEFGGFGAETPEASPTAWDSHIPSREAGQAGNADRGNADVHAQGAIRRDASRRKDAGTTCKERFNYASFDCAATVLKTNPECKGSSSVLIENKDSYMLNECRAQNKFLILELCDDILVDTVVLANYEFFSSIFRTFRVSVSDRYPAKPDQWKELGVYEARNTREVQAFAVENSLIWARYLRVEFLTHYGHEFFCPVSLIRVHGTTMMEEYKHGESSDRAEVEELDASEANQLPGDVETKPVEVPVEIPVEKFVPPVESSLAVDEVCPNPPLEAVSPFAKHIGGDICGINDGPTATTPLTSDTMNRTNTPPKQNSTAVVGGSPSATKAGSPASSNSEDSRKQGEPTKNVVTASTASNVSSEPAQHNTTSETAGKSTTNPKEEHNIPPPESTRATHTHPPSANPTTQESFFKSVHKRLQMLESNSTLSLLYIEEQSRILRDAFNKVEKRQLAKTSTFLENLNVTVINELKEFREQYDYVWKSVALEFQHQRMQYHQELQSLSGQLGVLADELVFQKRVTVIQSIMVLCCFALALFSRGSGSNYMEFPAVQRMVTRSYSLRSSSPIFASPSVSPSTRPASSSYRENNGHRRNISDSSDADSPASPTAAYSPPTPTSSSSPERDLEETDKMEEPASPESMSLLSLATPQPRSHSTPPVLNGRPIDLDMDTPADVDLVTDNPRSPER</sequence>
<dbReference type="GO" id="GO:0016020">
    <property type="term" value="C:membrane"/>
    <property type="evidence" value="ECO:0007669"/>
    <property type="project" value="InterPro"/>
</dbReference>
<feature type="compositionally biased region" description="Polar residues" evidence="5">
    <location>
        <begin position="823"/>
        <end position="842"/>
    </location>
</feature>
<evidence type="ECO:0000313" key="9">
    <source>
        <dbReference type="Proteomes" id="UP000191518"/>
    </source>
</evidence>
<dbReference type="GO" id="GO:0005737">
    <property type="term" value="C:cytoplasm"/>
    <property type="evidence" value="ECO:0007669"/>
    <property type="project" value="TreeGrafter"/>
</dbReference>
<evidence type="ECO:0000256" key="2">
    <source>
        <dbReference type="ARBA" id="ARBA00022692"/>
    </source>
</evidence>
<dbReference type="InterPro" id="IPR012919">
    <property type="entry name" value="SUN_dom"/>
</dbReference>
<comment type="subcellular location">
    <subcellularLocation>
        <location evidence="1">Endomembrane system</location>
    </subcellularLocation>
</comment>
<dbReference type="EMBL" id="MDYP01000001">
    <property type="protein sequence ID" value="OQE12160.1"/>
    <property type="molecule type" value="Genomic_DNA"/>
</dbReference>
<feature type="region of interest" description="Disordered" evidence="5">
    <location>
        <begin position="88"/>
        <end position="126"/>
    </location>
</feature>
<evidence type="ECO:0000256" key="5">
    <source>
        <dbReference type="SAM" id="MobiDB-lite"/>
    </source>
</evidence>
<dbReference type="Proteomes" id="UP000191518">
    <property type="component" value="Unassembled WGS sequence"/>
</dbReference>
<keyword evidence="9" id="KW-1185">Reference proteome</keyword>
<evidence type="ECO:0000256" key="6">
    <source>
        <dbReference type="SAM" id="SignalP"/>
    </source>
</evidence>
<feature type="compositionally biased region" description="Low complexity" evidence="5">
    <location>
        <begin position="536"/>
        <end position="548"/>
    </location>
</feature>
<feature type="region of interest" description="Disordered" evidence="5">
    <location>
        <begin position="197"/>
        <end position="241"/>
    </location>
</feature>
<dbReference type="PANTHER" id="PTHR12953">
    <property type="entry name" value="MEMBRANE PROTEIN CH1 RELATED"/>
    <property type="match status" value="1"/>
</dbReference>
<dbReference type="Gene3D" id="2.60.120.260">
    <property type="entry name" value="Galactose-binding domain-like"/>
    <property type="match status" value="1"/>
</dbReference>
<dbReference type="InterPro" id="IPR045120">
    <property type="entry name" value="Suco/Slp1-like"/>
</dbReference>
<dbReference type="STRING" id="29845.A0A1V6SEE7"/>
<feature type="compositionally biased region" description="Polar residues" evidence="5">
    <location>
        <begin position="579"/>
        <end position="595"/>
    </location>
</feature>
<dbReference type="GO" id="GO:0034975">
    <property type="term" value="P:protein folding in endoplasmic reticulum"/>
    <property type="evidence" value="ECO:0007669"/>
    <property type="project" value="TreeGrafter"/>
</dbReference>
<evidence type="ECO:0000256" key="4">
    <source>
        <dbReference type="ARBA" id="ARBA00023136"/>
    </source>
</evidence>
<dbReference type="FunFam" id="2.60.120.260:FF:000082">
    <property type="entry name" value="Sad1/UNC domain protein"/>
    <property type="match status" value="1"/>
</dbReference>
<organism evidence="8 9">
    <name type="scientific">Penicillium vulpinum</name>
    <dbReference type="NCBI Taxonomy" id="29845"/>
    <lineage>
        <taxon>Eukaryota</taxon>
        <taxon>Fungi</taxon>
        <taxon>Dikarya</taxon>
        <taxon>Ascomycota</taxon>
        <taxon>Pezizomycotina</taxon>
        <taxon>Eurotiomycetes</taxon>
        <taxon>Eurotiomycetidae</taxon>
        <taxon>Eurotiales</taxon>
        <taxon>Aspergillaceae</taxon>
        <taxon>Penicillium</taxon>
    </lineage>
</organism>
<dbReference type="Pfam" id="PF07738">
    <property type="entry name" value="Sad1_UNC"/>
    <property type="match status" value="1"/>
</dbReference>
<feature type="compositionally biased region" description="Polar residues" evidence="5">
    <location>
        <begin position="101"/>
        <end position="118"/>
    </location>
</feature>
<dbReference type="AlphaFoldDB" id="A0A1V6SEE7"/>
<feature type="signal peptide" evidence="6">
    <location>
        <begin position="1"/>
        <end position="31"/>
    </location>
</feature>
<keyword evidence="2" id="KW-0812">Transmembrane</keyword>
<accession>A0A1V6SEE7</accession>
<feature type="region of interest" description="Disordered" evidence="5">
    <location>
        <begin position="481"/>
        <end position="595"/>
    </location>
</feature>
<name>A0A1V6SEE7_9EURO</name>
<evidence type="ECO:0000313" key="8">
    <source>
        <dbReference type="EMBL" id="OQE12160.1"/>
    </source>
</evidence>
<feature type="chain" id="PRO_5013297330" description="SUN domain-containing protein" evidence="6">
    <location>
        <begin position="32"/>
        <end position="871"/>
    </location>
</feature>
<feature type="region of interest" description="Disordered" evidence="5">
    <location>
        <begin position="752"/>
        <end position="871"/>
    </location>
</feature>
<feature type="compositionally biased region" description="Low complexity" evidence="5">
    <location>
        <begin position="780"/>
        <end position="805"/>
    </location>
</feature>
<keyword evidence="3" id="KW-1133">Transmembrane helix</keyword>
<reference evidence="9" key="1">
    <citation type="journal article" date="2017" name="Nat. Microbiol.">
        <title>Global analysis of biosynthetic gene clusters reveals vast potential of secondary metabolite production in Penicillium species.</title>
        <authorList>
            <person name="Nielsen J.C."/>
            <person name="Grijseels S."/>
            <person name="Prigent S."/>
            <person name="Ji B."/>
            <person name="Dainat J."/>
            <person name="Nielsen K.F."/>
            <person name="Frisvad J.C."/>
            <person name="Workman M."/>
            <person name="Nielsen J."/>
        </authorList>
    </citation>
    <scope>NUCLEOTIDE SEQUENCE [LARGE SCALE GENOMIC DNA]</scope>
    <source>
        <strain evidence="9">IBT 29486</strain>
    </source>
</reference>
<dbReference type="OrthoDB" id="266334at2759"/>
<keyword evidence="4" id="KW-0472">Membrane</keyword>
<evidence type="ECO:0000256" key="3">
    <source>
        <dbReference type="ARBA" id="ARBA00022989"/>
    </source>
</evidence>
<protein>
    <recommendedName>
        <fullName evidence="7">SUN domain-containing protein</fullName>
    </recommendedName>
</protein>
<feature type="region of interest" description="Disordered" evidence="5">
    <location>
        <begin position="147"/>
        <end position="182"/>
    </location>
</feature>
<feature type="compositionally biased region" description="Low complexity" evidence="5">
    <location>
        <begin position="752"/>
        <end position="768"/>
    </location>
</feature>